<sequence>MQRALSFDTTPPLSIPLRFMLTAPWFATAAGLLLLWSGAPALQSRWSGPMLALTHLMTLGFLAMTMLGAMLQMLPVVAESPFPRPRALASVSWLGLAGGTPLLAAALLGGPRWLFAAAPAVLGPALLVFVAGAARALARRTSPGALPMAAGMRLAVPGFFLTIVLGLSLAVFLAGGPALPAVAVTDLHAALGLLGWVAMLVMAAGFQVIPMFQATPVYRRAASFALPPALALLLCAWGAAGWLRPAWQALAGYGVALVLGGFAVYSLWLLSKSRRTTPDITTWYWRLSLGSLLCCALVYVWPGIDPDRKTVLLGVLFVAGFATSAVNGMLYKIVPFLLWYHLGSAGVARAQVPGVNNWIGARAAKRQYAAHAAAVAALCVAVVAPVLARAAGVLFAAQAAWIGTILAGAALRYRRIITASALERA</sequence>
<feature type="transmembrane region" description="Helical" evidence="1">
    <location>
        <begin position="249"/>
        <end position="271"/>
    </location>
</feature>
<feature type="transmembrane region" description="Helical" evidence="1">
    <location>
        <begin position="310"/>
        <end position="331"/>
    </location>
</feature>
<feature type="transmembrane region" description="Helical" evidence="1">
    <location>
        <begin position="21"/>
        <end position="39"/>
    </location>
</feature>
<accession>A0ABT2BPH1</accession>
<keyword evidence="1" id="KW-0472">Membrane</keyword>
<feature type="transmembrane region" description="Helical" evidence="1">
    <location>
        <begin position="87"/>
        <end position="107"/>
    </location>
</feature>
<reference evidence="2 3" key="1">
    <citation type="submission" date="2022-08" db="EMBL/GenBank/DDBJ databases">
        <title>Reclassification of Massilia species as members of the genera Telluria, Duganella, Pseudoduganella, Mokoshia gen. nov. and Zemynaea gen. nov. using orthogonal and non-orthogonal genome-based approaches.</title>
        <authorList>
            <person name="Bowman J.P."/>
        </authorList>
    </citation>
    <scope>NUCLEOTIDE SEQUENCE [LARGE SCALE GENOMIC DNA]</scope>
    <source>
        <strain evidence="2 3">JCM 31607</strain>
    </source>
</reference>
<evidence type="ECO:0000313" key="3">
    <source>
        <dbReference type="Proteomes" id="UP001205861"/>
    </source>
</evidence>
<organism evidence="2 3">
    <name type="scientific">Massilia solisilvae</name>
    <dbReference type="NCBI Taxonomy" id="1811225"/>
    <lineage>
        <taxon>Bacteria</taxon>
        <taxon>Pseudomonadati</taxon>
        <taxon>Pseudomonadota</taxon>
        <taxon>Betaproteobacteria</taxon>
        <taxon>Burkholderiales</taxon>
        <taxon>Oxalobacteraceae</taxon>
        <taxon>Telluria group</taxon>
        <taxon>Massilia</taxon>
    </lineage>
</organism>
<feature type="transmembrane region" description="Helical" evidence="1">
    <location>
        <begin position="113"/>
        <end position="134"/>
    </location>
</feature>
<feature type="transmembrane region" description="Helical" evidence="1">
    <location>
        <begin position="221"/>
        <end position="243"/>
    </location>
</feature>
<feature type="transmembrane region" description="Helical" evidence="1">
    <location>
        <begin position="187"/>
        <end position="209"/>
    </location>
</feature>
<keyword evidence="1" id="KW-0812">Transmembrane</keyword>
<name>A0ABT2BPH1_9BURK</name>
<gene>
    <name evidence="2" type="ORF">NX773_19690</name>
</gene>
<keyword evidence="1" id="KW-1133">Transmembrane helix</keyword>
<protein>
    <submittedName>
        <fullName evidence="2">Permease</fullName>
    </submittedName>
</protein>
<feature type="transmembrane region" description="Helical" evidence="1">
    <location>
        <begin position="393"/>
        <end position="411"/>
    </location>
</feature>
<evidence type="ECO:0000256" key="1">
    <source>
        <dbReference type="SAM" id="Phobius"/>
    </source>
</evidence>
<feature type="transmembrane region" description="Helical" evidence="1">
    <location>
        <begin position="368"/>
        <end position="387"/>
    </location>
</feature>
<proteinExistence type="predicted"/>
<dbReference type="EMBL" id="JANUGV010000007">
    <property type="protein sequence ID" value="MCS0610394.1"/>
    <property type="molecule type" value="Genomic_DNA"/>
</dbReference>
<dbReference type="RefSeq" id="WP_258857989.1">
    <property type="nucleotide sequence ID" value="NZ_JANUGV010000007.1"/>
</dbReference>
<comment type="caution">
    <text evidence="2">The sequence shown here is derived from an EMBL/GenBank/DDBJ whole genome shotgun (WGS) entry which is preliminary data.</text>
</comment>
<evidence type="ECO:0000313" key="2">
    <source>
        <dbReference type="EMBL" id="MCS0610394.1"/>
    </source>
</evidence>
<keyword evidence="3" id="KW-1185">Reference proteome</keyword>
<feature type="transmembrane region" description="Helical" evidence="1">
    <location>
        <begin position="283"/>
        <end position="304"/>
    </location>
</feature>
<feature type="transmembrane region" description="Helical" evidence="1">
    <location>
        <begin position="154"/>
        <end position="175"/>
    </location>
</feature>
<feature type="transmembrane region" description="Helical" evidence="1">
    <location>
        <begin position="51"/>
        <end position="75"/>
    </location>
</feature>
<dbReference type="Proteomes" id="UP001205861">
    <property type="component" value="Unassembled WGS sequence"/>
</dbReference>